<dbReference type="PROSITE" id="PS51257">
    <property type="entry name" value="PROKAR_LIPOPROTEIN"/>
    <property type="match status" value="1"/>
</dbReference>
<reference evidence="2 3" key="1">
    <citation type="submission" date="2022-10" db="EMBL/GenBank/DDBJ databases">
        <authorList>
            <person name="Xie J."/>
            <person name="Shen N."/>
        </authorList>
    </citation>
    <scope>NUCLEOTIDE SEQUENCE [LARGE SCALE GENOMIC DNA]</scope>
    <source>
        <strain evidence="2 3">DSM 41681</strain>
    </source>
</reference>
<gene>
    <name evidence="2" type="ORF">OKJ48_34570</name>
</gene>
<keyword evidence="1" id="KW-0732">Signal</keyword>
<keyword evidence="3" id="KW-1185">Reference proteome</keyword>
<organism evidence="2 3">
    <name type="scientific">Streptomyces kunmingensis</name>
    <dbReference type="NCBI Taxonomy" id="68225"/>
    <lineage>
        <taxon>Bacteria</taxon>
        <taxon>Bacillati</taxon>
        <taxon>Actinomycetota</taxon>
        <taxon>Actinomycetes</taxon>
        <taxon>Kitasatosporales</taxon>
        <taxon>Streptomycetaceae</taxon>
        <taxon>Streptomyces</taxon>
    </lineage>
</organism>
<proteinExistence type="predicted"/>
<evidence type="ECO:0000313" key="2">
    <source>
        <dbReference type="EMBL" id="MEB3965315.1"/>
    </source>
</evidence>
<dbReference type="Proteomes" id="UP001352223">
    <property type="component" value="Unassembled WGS sequence"/>
</dbReference>
<name>A0ABU6CN29_9ACTN</name>
<evidence type="ECO:0000313" key="3">
    <source>
        <dbReference type="Proteomes" id="UP001352223"/>
    </source>
</evidence>
<evidence type="ECO:0008006" key="4">
    <source>
        <dbReference type="Google" id="ProtNLM"/>
    </source>
</evidence>
<comment type="caution">
    <text evidence="2">The sequence shown here is derived from an EMBL/GenBank/DDBJ whole genome shotgun (WGS) entry which is preliminary data.</text>
</comment>
<accession>A0ABU6CN29</accession>
<dbReference type="EMBL" id="JAOZYB010000328">
    <property type="protein sequence ID" value="MEB3965315.1"/>
    <property type="molecule type" value="Genomic_DNA"/>
</dbReference>
<protein>
    <recommendedName>
        <fullName evidence="4">Lipoprotein</fullName>
    </recommendedName>
</protein>
<feature type="chain" id="PRO_5046551738" description="Lipoprotein" evidence="1">
    <location>
        <begin position="19"/>
        <end position="207"/>
    </location>
</feature>
<dbReference type="RefSeq" id="WP_324773479.1">
    <property type="nucleotide sequence ID" value="NZ_BAAATS010000030.1"/>
</dbReference>
<feature type="signal peptide" evidence="1">
    <location>
        <begin position="1"/>
        <end position="18"/>
    </location>
</feature>
<sequence length="207" mass="20994">MFARTVGVVCAAPLLALALVGCQATSGSEGDPTDPSSANPLRSPSGYGAVFLAVGECSSRGRASFNEVLCRSESAVARVLARYDGGSAQGPACPARTDFVLHISESRPSSDENGDGSVARGYACMRNLEEPHPGDPGGGGGPRTIVGDCVYSAGEGQVRETACDGSGERLPQYRVRSAVATRAACPPDTALYVALGGTDPVGCAVRA</sequence>
<evidence type="ECO:0000256" key="1">
    <source>
        <dbReference type="SAM" id="SignalP"/>
    </source>
</evidence>